<feature type="compositionally biased region" description="Basic and acidic residues" evidence="1">
    <location>
        <begin position="51"/>
        <end position="62"/>
    </location>
</feature>
<keyword evidence="2" id="KW-1133">Transmembrane helix</keyword>
<evidence type="ECO:0000256" key="2">
    <source>
        <dbReference type="SAM" id="Phobius"/>
    </source>
</evidence>
<dbReference type="OrthoDB" id="6075923at2759"/>
<keyword evidence="2" id="KW-0472">Membrane</keyword>
<keyword evidence="5" id="KW-1185">Reference proteome</keyword>
<keyword evidence="2" id="KW-0812">Transmembrane</keyword>
<dbReference type="PANTHER" id="PTHR10590:SF4">
    <property type="entry name" value="SOLUTE CARRIER FAMILY 28 MEMBER 3"/>
    <property type="match status" value="1"/>
</dbReference>
<evidence type="ECO:0000313" key="4">
    <source>
        <dbReference type="EMBL" id="KAJ2795488.1"/>
    </source>
</evidence>
<feature type="region of interest" description="Disordered" evidence="1">
    <location>
        <begin position="1"/>
        <end position="69"/>
    </location>
</feature>
<dbReference type="Pfam" id="PF01773">
    <property type="entry name" value="Nucleos_tra2_N"/>
    <property type="match status" value="1"/>
</dbReference>
<dbReference type="EMBL" id="JANBUO010002176">
    <property type="protein sequence ID" value="KAJ2795488.1"/>
    <property type="molecule type" value="Genomic_DNA"/>
</dbReference>
<dbReference type="GO" id="GO:0005337">
    <property type="term" value="F:nucleoside transmembrane transporter activity"/>
    <property type="evidence" value="ECO:0007669"/>
    <property type="project" value="InterPro"/>
</dbReference>
<accession>A0A9W8LP81</accession>
<comment type="caution">
    <text evidence="4">The sequence shown here is derived from an EMBL/GenBank/DDBJ whole genome shotgun (WGS) entry which is preliminary data.</text>
</comment>
<feature type="transmembrane region" description="Helical" evidence="2">
    <location>
        <begin position="118"/>
        <end position="139"/>
    </location>
</feature>
<dbReference type="PANTHER" id="PTHR10590">
    <property type="entry name" value="SODIUM/NUCLEOSIDE COTRANSPORTER"/>
    <property type="match status" value="1"/>
</dbReference>
<evidence type="ECO:0000313" key="5">
    <source>
        <dbReference type="Proteomes" id="UP001140094"/>
    </source>
</evidence>
<dbReference type="AlphaFoldDB" id="A0A9W8LP81"/>
<protein>
    <recommendedName>
        <fullName evidence="3">Concentrative nucleoside transporter N-terminal domain-containing protein</fullName>
    </recommendedName>
</protein>
<sequence length="309" mass="34751">MVAAQSNGNNNGGQDIDTSPTQGSFVASDKDAIADKPRSIVSKEASGIEIRSSRDSDDDSQRRGPAPGNKLNVMRHIRHSWRRYKLFWVLGIWLLITAYFLASVILKLKTQMSDLLPFIFLYVFITGKMFFAFVSTRHISAPISKVNAWLVQHMMRLPRLVRYASGVALVLALMLAVSLSMPESSAGKRIERMQSLLGIAVITLLLTITSKHPRHIQWHTVIIGYLVQFCLGCIVIKTTWGNDLFSWMANSVNSLLEFSRYGAKFLFGDEIGSLENFAMTVFPAFIFFAAFVQMMYYLGAVQWLLQHLG</sequence>
<feature type="transmembrane region" description="Helical" evidence="2">
    <location>
        <begin position="222"/>
        <end position="240"/>
    </location>
</feature>
<evidence type="ECO:0000259" key="3">
    <source>
        <dbReference type="Pfam" id="PF01773"/>
    </source>
</evidence>
<feature type="transmembrane region" description="Helical" evidence="2">
    <location>
        <begin position="86"/>
        <end position="106"/>
    </location>
</feature>
<dbReference type="InterPro" id="IPR002668">
    <property type="entry name" value="CNT_N_dom"/>
</dbReference>
<dbReference type="InterPro" id="IPR008276">
    <property type="entry name" value="C_nuclsd_transpt"/>
</dbReference>
<dbReference type="GO" id="GO:0015293">
    <property type="term" value="F:symporter activity"/>
    <property type="evidence" value="ECO:0007669"/>
    <property type="project" value="TreeGrafter"/>
</dbReference>
<feature type="compositionally biased region" description="Polar residues" evidence="1">
    <location>
        <begin position="16"/>
        <end position="25"/>
    </location>
</feature>
<feature type="domain" description="Concentrative nucleoside transporter N-terminal" evidence="3">
    <location>
        <begin position="197"/>
        <end position="269"/>
    </location>
</feature>
<name>A0A9W8LP81_9FUNG</name>
<dbReference type="GO" id="GO:0005886">
    <property type="term" value="C:plasma membrane"/>
    <property type="evidence" value="ECO:0007669"/>
    <property type="project" value="TreeGrafter"/>
</dbReference>
<dbReference type="Proteomes" id="UP001140094">
    <property type="component" value="Unassembled WGS sequence"/>
</dbReference>
<feature type="transmembrane region" description="Helical" evidence="2">
    <location>
        <begin position="277"/>
        <end position="298"/>
    </location>
</feature>
<reference evidence="4" key="1">
    <citation type="submission" date="2022-07" db="EMBL/GenBank/DDBJ databases">
        <title>Phylogenomic reconstructions and comparative analyses of Kickxellomycotina fungi.</title>
        <authorList>
            <person name="Reynolds N.K."/>
            <person name="Stajich J.E."/>
            <person name="Barry K."/>
            <person name="Grigoriev I.V."/>
            <person name="Crous P."/>
            <person name="Smith M.E."/>
        </authorList>
    </citation>
    <scope>NUCLEOTIDE SEQUENCE</scope>
    <source>
        <strain evidence="4">NRRL 1565</strain>
    </source>
</reference>
<feature type="transmembrane region" description="Helical" evidence="2">
    <location>
        <begin position="193"/>
        <end position="210"/>
    </location>
</feature>
<feature type="transmembrane region" description="Helical" evidence="2">
    <location>
        <begin position="160"/>
        <end position="181"/>
    </location>
</feature>
<feature type="non-terminal residue" evidence="4">
    <location>
        <position position="309"/>
    </location>
</feature>
<organism evidence="4 5">
    <name type="scientific">Coemansia guatemalensis</name>
    <dbReference type="NCBI Taxonomy" id="2761395"/>
    <lineage>
        <taxon>Eukaryota</taxon>
        <taxon>Fungi</taxon>
        <taxon>Fungi incertae sedis</taxon>
        <taxon>Zoopagomycota</taxon>
        <taxon>Kickxellomycotina</taxon>
        <taxon>Kickxellomycetes</taxon>
        <taxon>Kickxellales</taxon>
        <taxon>Kickxellaceae</taxon>
        <taxon>Coemansia</taxon>
    </lineage>
</organism>
<proteinExistence type="predicted"/>
<evidence type="ECO:0000256" key="1">
    <source>
        <dbReference type="SAM" id="MobiDB-lite"/>
    </source>
</evidence>
<feature type="compositionally biased region" description="Basic and acidic residues" evidence="1">
    <location>
        <begin position="28"/>
        <end position="38"/>
    </location>
</feature>
<gene>
    <name evidence="4" type="ORF">H4R20_005862</name>
</gene>